<dbReference type="PANTHER" id="PTHR30146:SF148">
    <property type="entry name" value="HTH-TYPE TRANSCRIPTIONAL REPRESSOR PURR-RELATED"/>
    <property type="match status" value="1"/>
</dbReference>
<dbReference type="Pfam" id="PF13377">
    <property type="entry name" value="Peripla_BP_3"/>
    <property type="match status" value="1"/>
</dbReference>
<dbReference type="Proteomes" id="UP000782610">
    <property type="component" value="Unassembled WGS sequence"/>
</dbReference>
<sequence>MSATDDRGPGQRVAPTIRDVARLAEVSIGTASKALNANGRLRQETRDKVIQVARQIGYRPNDLAQSLHRSKSMTVGIITNDSFGRFSFPIVEALEERLADQGIAVFMCNATDDPARERQHLDQLMGKRIDGLVVTARRADKRPPIGPFAHGLPVVYVYSQADDPDALSLVPDDEGGAVLAVSHLVGLGRTRIAHITGPERFDAVRLRRSGYARTLAASGLPARPDYYLPGAWSEAWGRDAVGTLFAAGREHPDALFCGNDQIARGAADALRERGIDVPRDVAIVGFDNWEVMTAASRPPLSSVDMNLRAMGLEAGESLLAMIAGKRISGLRRLPCTLQVRGSSQPDDKDKGARRHSNAVHERKSG</sequence>
<dbReference type="InterPro" id="IPR010982">
    <property type="entry name" value="Lambda_DNA-bd_dom_sf"/>
</dbReference>
<proteinExistence type="predicted"/>
<protein>
    <submittedName>
        <fullName evidence="7">LacI family DNA-binding transcriptional regulator</fullName>
    </submittedName>
</protein>
<dbReference type="CDD" id="cd01392">
    <property type="entry name" value="HTH_LacI"/>
    <property type="match status" value="1"/>
</dbReference>
<organism evidence="7 8">
    <name type="scientific">Devosia nanyangense</name>
    <dbReference type="NCBI Taxonomy" id="1228055"/>
    <lineage>
        <taxon>Bacteria</taxon>
        <taxon>Pseudomonadati</taxon>
        <taxon>Pseudomonadota</taxon>
        <taxon>Alphaproteobacteria</taxon>
        <taxon>Hyphomicrobiales</taxon>
        <taxon>Devosiaceae</taxon>
        <taxon>Devosia</taxon>
    </lineage>
</organism>
<dbReference type="AlphaFoldDB" id="A0A933L5I5"/>
<dbReference type="SMART" id="SM00354">
    <property type="entry name" value="HTH_LACI"/>
    <property type="match status" value="1"/>
</dbReference>
<dbReference type="SUPFAM" id="SSF47413">
    <property type="entry name" value="lambda repressor-like DNA-binding domains"/>
    <property type="match status" value="1"/>
</dbReference>
<feature type="region of interest" description="Disordered" evidence="5">
    <location>
        <begin position="339"/>
        <end position="365"/>
    </location>
</feature>
<dbReference type="InterPro" id="IPR046335">
    <property type="entry name" value="LacI/GalR-like_sensor"/>
</dbReference>
<dbReference type="InterPro" id="IPR000843">
    <property type="entry name" value="HTH_LacI"/>
</dbReference>
<feature type="domain" description="HTH lacI-type" evidence="6">
    <location>
        <begin position="15"/>
        <end position="69"/>
    </location>
</feature>
<accession>A0A933L5I5</accession>
<dbReference type="InterPro" id="IPR028082">
    <property type="entry name" value="Peripla_BP_I"/>
</dbReference>
<evidence type="ECO:0000256" key="2">
    <source>
        <dbReference type="ARBA" id="ARBA00023015"/>
    </source>
</evidence>
<reference evidence="7" key="1">
    <citation type="submission" date="2020-07" db="EMBL/GenBank/DDBJ databases">
        <title>Huge and variable diversity of episymbiotic CPR bacteria and DPANN archaea in groundwater ecosystems.</title>
        <authorList>
            <person name="He C.Y."/>
            <person name="Keren R."/>
            <person name="Whittaker M."/>
            <person name="Farag I.F."/>
            <person name="Doudna J."/>
            <person name="Cate J.H.D."/>
            <person name="Banfield J.F."/>
        </authorList>
    </citation>
    <scope>NUCLEOTIDE SEQUENCE</scope>
    <source>
        <strain evidence="7">NC_groundwater_1586_Pr3_B-0.1um_66_15</strain>
    </source>
</reference>
<dbReference type="PROSITE" id="PS00356">
    <property type="entry name" value="HTH_LACI_1"/>
    <property type="match status" value="1"/>
</dbReference>
<evidence type="ECO:0000313" key="8">
    <source>
        <dbReference type="Proteomes" id="UP000782610"/>
    </source>
</evidence>
<evidence type="ECO:0000256" key="1">
    <source>
        <dbReference type="ARBA" id="ARBA00022491"/>
    </source>
</evidence>
<evidence type="ECO:0000313" key="7">
    <source>
        <dbReference type="EMBL" id="MBI4922675.1"/>
    </source>
</evidence>
<dbReference type="Gene3D" id="1.10.260.40">
    <property type="entry name" value="lambda repressor-like DNA-binding domains"/>
    <property type="match status" value="1"/>
</dbReference>
<keyword evidence="3 7" id="KW-0238">DNA-binding</keyword>
<keyword evidence="2" id="KW-0805">Transcription regulation</keyword>
<evidence type="ECO:0000256" key="4">
    <source>
        <dbReference type="ARBA" id="ARBA00023163"/>
    </source>
</evidence>
<keyword evidence="4" id="KW-0804">Transcription</keyword>
<dbReference type="PANTHER" id="PTHR30146">
    <property type="entry name" value="LACI-RELATED TRANSCRIPTIONAL REPRESSOR"/>
    <property type="match status" value="1"/>
</dbReference>
<dbReference type="Gene3D" id="3.40.50.2300">
    <property type="match status" value="2"/>
</dbReference>
<dbReference type="CDD" id="cd06288">
    <property type="entry name" value="PBP1_sucrose_transcription_regulator"/>
    <property type="match status" value="1"/>
</dbReference>
<evidence type="ECO:0000256" key="3">
    <source>
        <dbReference type="ARBA" id="ARBA00023125"/>
    </source>
</evidence>
<dbReference type="SUPFAM" id="SSF53822">
    <property type="entry name" value="Periplasmic binding protein-like I"/>
    <property type="match status" value="1"/>
</dbReference>
<evidence type="ECO:0000256" key="5">
    <source>
        <dbReference type="SAM" id="MobiDB-lite"/>
    </source>
</evidence>
<dbReference type="EMBL" id="JACRAF010000036">
    <property type="protein sequence ID" value="MBI4922675.1"/>
    <property type="molecule type" value="Genomic_DNA"/>
</dbReference>
<comment type="caution">
    <text evidence="7">The sequence shown here is derived from an EMBL/GenBank/DDBJ whole genome shotgun (WGS) entry which is preliminary data.</text>
</comment>
<dbReference type="PROSITE" id="PS50932">
    <property type="entry name" value="HTH_LACI_2"/>
    <property type="match status" value="1"/>
</dbReference>
<dbReference type="GO" id="GO:0000976">
    <property type="term" value="F:transcription cis-regulatory region binding"/>
    <property type="evidence" value="ECO:0007669"/>
    <property type="project" value="TreeGrafter"/>
</dbReference>
<dbReference type="GO" id="GO:0003700">
    <property type="term" value="F:DNA-binding transcription factor activity"/>
    <property type="evidence" value="ECO:0007669"/>
    <property type="project" value="TreeGrafter"/>
</dbReference>
<keyword evidence="1" id="KW-0678">Repressor</keyword>
<gene>
    <name evidence="7" type="ORF">HY834_13090</name>
</gene>
<name>A0A933L5I5_9HYPH</name>
<evidence type="ECO:0000259" key="6">
    <source>
        <dbReference type="PROSITE" id="PS50932"/>
    </source>
</evidence>
<dbReference type="Pfam" id="PF00356">
    <property type="entry name" value="LacI"/>
    <property type="match status" value="1"/>
</dbReference>